<comment type="caution">
    <text evidence="1">The sequence shown here is derived from an EMBL/GenBank/DDBJ whole genome shotgun (WGS) entry which is preliminary data.</text>
</comment>
<proteinExistence type="predicted"/>
<accession>A0AA86QIJ0</accession>
<sequence length="106" mass="12253">MNSRLLQIKQLQSKIQRSRNVCSYQLPPLSPKCSSDNSSTLLLEARKRQEHDQLNNTSKHKLIDIITENSAENSLEMTQTDLKHDCGSKTFCIFSDQYQHLDLNFL</sequence>
<protein>
    <submittedName>
        <fullName evidence="2">Hypothetical_protein</fullName>
    </submittedName>
</protein>
<reference evidence="1" key="1">
    <citation type="submission" date="2023-06" db="EMBL/GenBank/DDBJ databases">
        <authorList>
            <person name="Kurt Z."/>
        </authorList>
    </citation>
    <scope>NUCLEOTIDE SEQUENCE</scope>
</reference>
<dbReference type="EMBL" id="CAXDID020000014">
    <property type="protein sequence ID" value="CAL5982499.1"/>
    <property type="molecule type" value="Genomic_DNA"/>
</dbReference>
<dbReference type="EMBL" id="CATOUU010000831">
    <property type="protein sequence ID" value="CAI9952355.1"/>
    <property type="molecule type" value="Genomic_DNA"/>
</dbReference>
<evidence type="ECO:0000313" key="2">
    <source>
        <dbReference type="EMBL" id="CAL5982499.1"/>
    </source>
</evidence>
<evidence type="ECO:0000313" key="3">
    <source>
        <dbReference type="Proteomes" id="UP001642409"/>
    </source>
</evidence>
<keyword evidence="3" id="KW-1185">Reference proteome</keyword>
<dbReference type="Proteomes" id="UP001642409">
    <property type="component" value="Unassembled WGS sequence"/>
</dbReference>
<gene>
    <name evidence="1" type="ORF">HINF_LOCUS40000</name>
    <name evidence="2" type="ORF">HINF_LOCUS7174</name>
</gene>
<name>A0AA86QIJ0_9EUKA</name>
<dbReference type="AlphaFoldDB" id="A0AA86QIJ0"/>
<organism evidence="1">
    <name type="scientific">Hexamita inflata</name>
    <dbReference type="NCBI Taxonomy" id="28002"/>
    <lineage>
        <taxon>Eukaryota</taxon>
        <taxon>Metamonada</taxon>
        <taxon>Diplomonadida</taxon>
        <taxon>Hexamitidae</taxon>
        <taxon>Hexamitinae</taxon>
        <taxon>Hexamita</taxon>
    </lineage>
</organism>
<evidence type="ECO:0000313" key="1">
    <source>
        <dbReference type="EMBL" id="CAI9952355.1"/>
    </source>
</evidence>
<reference evidence="2 3" key="2">
    <citation type="submission" date="2024-07" db="EMBL/GenBank/DDBJ databases">
        <authorList>
            <person name="Akdeniz Z."/>
        </authorList>
    </citation>
    <scope>NUCLEOTIDE SEQUENCE [LARGE SCALE GENOMIC DNA]</scope>
</reference>